<comment type="caution">
    <text evidence="1">The sequence shown here is derived from an EMBL/GenBank/DDBJ whole genome shotgun (WGS) entry which is preliminary data.</text>
</comment>
<evidence type="ECO:0000313" key="1">
    <source>
        <dbReference type="EMBL" id="KAL3768804.1"/>
    </source>
</evidence>
<dbReference type="PANTHER" id="PTHR36971">
    <property type="entry name" value="UNNAMED PRODUCT"/>
    <property type="match status" value="1"/>
</dbReference>
<dbReference type="AlphaFoldDB" id="A0ABD3MY68"/>
<name>A0ABD3MY68_9STRA</name>
<accession>A0ABD3MY68</accession>
<evidence type="ECO:0000313" key="2">
    <source>
        <dbReference type="Proteomes" id="UP001530293"/>
    </source>
</evidence>
<organism evidence="1 2">
    <name type="scientific">Discostella pseudostelligera</name>
    <dbReference type="NCBI Taxonomy" id="259834"/>
    <lineage>
        <taxon>Eukaryota</taxon>
        <taxon>Sar</taxon>
        <taxon>Stramenopiles</taxon>
        <taxon>Ochrophyta</taxon>
        <taxon>Bacillariophyta</taxon>
        <taxon>Coscinodiscophyceae</taxon>
        <taxon>Thalassiosirophycidae</taxon>
        <taxon>Stephanodiscales</taxon>
        <taxon>Stephanodiscaceae</taxon>
        <taxon>Discostella</taxon>
    </lineage>
</organism>
<proteinExistence type="predicted"/>
<dbReference type="EMBL" id="JALLBG020000062">
    <property type="protein sequence ID" value="KAL3768804.1"/>
    <property type="molecule type" value="Genomic_DNA"/>
</dbReference>
<dbReference type="Proteomes" id="UP001530293">
    <property type="component" value="Unassembled WGS sequence"/>
</dbReference>
<dbReference type="PANTHER" id="PTHR36971:SF1">
    <property type="entry name" value="METHYLTRANSFERASE DOMAIN-CONTAINING PROTEIN"/>
    <property type="match status" value="1"/>
</dbReference>
<gene>
    <name evidence="1" type="ORF">ACHAWU_006905</name>
</gene>
<protein>
    <submittedName>
        <fullName evidence="1">Uncharacterized protein</fullName>
    </submittedName>
</protein>
<keyword evidence="2" id="KW-1185">Reference proteome</keyword>
<sequence>MSTDTASDEYLRCIVIEGDGKTPPPPRGAMIPFNENSTRAMSKKIRVYVLRDFLFRNYSSTLTMGSTVLDVAGGKGDLSWILRNIDGVNSIIADPRTPNHQRLLKSVEFLLNHPEEAVIRAVEGLPTHQPLAKLLLPHLIDEKGRNDTEQGRQIVINSSPEYMRIHIDNTLVGILRQVRNNPSGSELTSWDEHWETEKREIKSNKVHYGGTAPKPSSIAKVDGMERDNQISDSRLALNAFHSLDMIVGFHPDQATEAAIDLALLLRLPFVVVPCCVFPSEFPERNFKGKRVRQYSDFVEYLCNKHHKIRREKLPFVETDTAKNVVLYMLKDDF</sequence>
<reference evidence="1 2" key="1">
    <citation type="submission" date="2024-10" db="EMBL/GenBank/DDBJ databases">
        <title>Updated reference genomes for cyclostephanoid diatoms.</title>
        <authorList>
            <person name="Roberts W.R."/>
            <person name="Alverson A.J."/>
        </authorList>
    </citation>
    <scope>NUCLEOTIDE SEQUENCE [LARGE SCALE GENOMIC DNA]</scope>
    <source>
        <strain evidence="1 2">AJA232-27</strain>
    </source>
</reference>